<dbReference type="Gene3D" id="2.40.160.200">
    <property type="entry name" value="LURP1-related"/>
    <property type="match status" value="1"/>
</dbReference>
<accession>A0AAV9BW51</accession>
<dbReference type="PANTHER" id="PTHR31087">
    <property type="match status" value="1"/>
</dbReference>
<comment type="similarity">
    <text evidence="1">Belongs to the LOR family.</text>
</comment>
<proteinExistence type="inferred from homology"/>
<evidence type="ECO:0000256" key="1">
    <source>
        <dbReference type="ARBA" id="ARBA00005437"/>
    </source>
</evidence>
<reference evidence="2" key="2">
    <citation type="submission" date="2023-06" db="EMBL/GenBank/DDBJ databases">
        <authorList>
            <person name="Ma L."/>
            <person name="Liu K.-W."/>
            <person name="Li Z."/>
            <person name="Hsiao Y.-Y."/>
            <person name="Qi Y."/>
            <person name="Fu T."/>
            <person name="Tang G."/>
            <person name="Zhang D."/>
            <person name="Sun W.-H."/>
            <person name="Liu D.-K."/>
            <person name="Li Y."/>
            <person name="Chen G.-Z."/>
            <person name="Liu X.-D."/>
            <person name="Liao X.-Y."/>
            <person name="Jiang Y.-T."/>
            <person name="Yu X."/>
            <person name="Hao Y."/>
            <person name="Huang J."/>
            <person name="Zhao X.-W."/>
            <person name="Ke S."/>
            <person name="Chen Y.-Y."/>
            <person name="Wu W.-L."/>
            <person name="Hsu J.-L."/>
            <person name="Lin Y.-F."/>
            <person name="Huang M.-D."/>
            <person name="Li C.-Y."/>
            <person name="Huang L."/>
            <person name="Wang Z.-W."/>
            <person name="Zhao X."/>
            <person name="Zhong W.-Y."/>
            <person name="Peng D.-H."/>
            <person name="Ahmad S."/>
            <person name="Lan S."/>
            <person name="Zhang J.-S."/>
            <person name="Tsai W.-C."/>
            <person name="Van De Peer Y."/>
            <person name="Liu Z.-J."/>
        </authorList>
    </citation>
    <scope>NUCLEOTIDE SEQUENCE</scope>
    <source>
        <strain evidence="2">SCP</strain>
        <tissue evidence="2">Leaves</tissue>
    </source>
</reference>
<organism evidence="2 3">
    <name type="scientific">Acorus gramineus</name>
    <name type="common">Dwarf sweet flag</name>
    <dbReference type="NCBI Taxonomy" id="55184"/>
    <lineage>
        <taxon>Eukaryota</taxon>
        <taxon>Viridiplantae</taxon>
        <taxon>Streptophyta</taxon>
        <taxon>Embryophyta</taxon>
        <taxon>Tracheophyta</taxon>
        <taxon>Spermatophyta</taxon>
        <taxon>Magnoliopsida</taxon>
        <taxon>Liliopsida</taxon>
        <taxon>Acoraceae</taxon>
        <taxon>Acorus</taxon>
    </lineage>
</organism>
<keyword evidence="3" id="KW-1185">Reference proteome</keyword>
<dbReference type="EMBL" id="JAUJYN010000001">
    <property type="protein sequence ID" value="KAK1280566.1"/>
    <property type="molecule type" value="Genomic_DNA"/>
</dbReference>
<gene>
    <name evidence="2" type="ORF">QJS04_geneDACA019750</name>
</gene>
<dbReference type="Proteomes" id="UP001179952">
    <property type="component" value="Unassembled WGS sequence"/>
</dbReference>
<dbReference type="InterPro" id="IPR007612">
    <property type="entry name" value="LOR"/>
</dbReference>
<comment type="caution">
    <text evidence="2">The sequence shown here is derived from an EMBL/GenBank/DDBJ whole genome shotgun (WGS) entry which is preliminary data.</text>
</comment>
<dbReference type="SUPFAM" id="SSF54518">
    <property type="entry name" value="Tubby C-terminal domain-like"/>
    <property type="match status" value="1"/>
</dbReference>
<evidence type="ECO:0000313" key="3">
    <source>
        <dbReference type="Proteomes" id="UP001179952"/>
    </source>
</evidence>
<dbReference type="PANTHER" id="PTHR31087:SF161">
    <property type="entry name" value="TUBBY C 2 FAMILY PROTEIN"/>
    <property type="match status" value="1"/>
</dbReference>
<dbReference type="InterPro" id="IPR025659">
    <property type="entry name" value="Tubby-like_C"/>
</dbReference>
<reference evidence="2" key="1">
    <citation type="journal article" date="2023" name="Nat. Commun.">
        <title>Diploid and tetraploid genomes of Acorus and the evolution of monocots.</title>
        <authorList>
            <person name="Ma L."/>
            <person name="Liu K.W."/>
            <person name="Li Z."/>
            <person name="Hsiao Y.Y."/>
            <person name="Qi Y."/>
            <person name="Fu T."/>
            <person name="Tang G.D."/>
            <person name="Zhang D."/>
            <person name="Sun W.H."/>
            <person name="Liu D.K."/>
            <person name="Li Y."/>
            <person name="Chen G.Z."/>
            <person name="Liu X.D."/>
            <person name="Liao X.Y."/>
            <person name="Jiang Y.T."/>
            <person name="Yu X."/>
            <person name="Hao Y."/>
            <person name="Huang J."/>
            <person name="Zhao X.W."/>
            <person name="Ke S."/>
            <person name="Chen Y.Y."/>
            <person name="Wu W.L."/>
            <person name="Hsu J.L."/>
            <person name="Lin Y.F."/>
            <person name="Huang M.D."/>
            <person name="Li C.Y."/>
            <person name="Huang L."/>
            <person name="Wang Z.W."/>
            <person name="Zhao X."/>
            <person name="Zhong W.Y."/>
            <person name="Peng D.H."/>
            <person name="Ahmad S."/>
            <person name="Lan S."/>
            <person name="Zhang J.S."/>
            <person name="Tsai W.C."/>
            <person name="Van de Peer Y."/>
            <person name="Liu Z.J."/>
        </authorList>
    </citation>
    <scope>NUCLEOTIDE SEQUENCE</scope>
    <source>
        <strain evidence="2">SCP</strain>
    </source>
</reference>
<protein>
    <submittedName>
        <fullName evidence="2">Protein LURP-one-related 17</fullName>
    </submittedName>
</protein>
<sequence>MTQVEECEAAAHREVARGVLPHLCLPSPTRLTVWRKSLLFNSRGYTVYDDSDGRIVFRVDNYAHNWREEAFLMDPHGHVLLTVQRCKKMLSMLESWEAYKGEKNGCRKAPPPVFKATKALGNPSCTISVAATDGEHQHYKMYWSRRHEWTKLYRASISLSPVAEVSRKCGGSTPVMLGKDVFSLRLQPGLDQAMVMAMIMIIDVMK</sequence>
<dbReference type="InterPro" id="IPR038595">
    <property type="entry name" value="LOR_sf"/>
</dbReference>
<evidence type="ECO:0000313" key="2">
    <source>
        <dbReference type="EMBL" id="KAK1280566.1"/>
    </source>
</evidence>
<name>A0AAV9BW51_ACOGR</name>
<dbReference type="AlphaFoldDB" id="A0AAV9BW51"/>
<dbReference type="Pfam" id="PF04525">
    <property type="entry name" value="LOR"/>
    <property type="match status" value="1"/>
</dbReference>